<gene>
    <name evidence="2" type="ORF">AVDCRST_MAG07-1800</name>
</gene>
<feature type="compositionally biased region" description="Low complexity" evidence="1">
    <location>
        <begin position="144"/>
        <end position="153"/>
    </location>
</feature>
<feature type="compositionally biased region" description="Low complexity" evidence="1">
    <location>
        <begin position="83"/>
        <end position="92"/>
    </location>
</feature>
<evidence type="ECO:0000256" key="1">
    <source>
        <dbReference type="SAM" id="MobiDB-lite"/>
    </source>
</evidence>
<feature type="compositionally biased region" description="Low complexity" evidence="1">
    <location>
        <begin position="179"/>
        <end position="189"/>
    </location>
</feature>
<feature type="region of interest" description="Disordered" evidence="1">
    <location>
        <begin position="44"/>
        <end position="204"/>
    </location>
</feature>
<name>A0A6J4LFK1_9ACTN</name>
<reference evidence="2" key="1">
    <citation type="submission" date="2020-02" db="EMBL/GenBank/DDBJ databases">
        <authorList>
            <person name="Meier V. D."/>
        </authorList>
    </citation>
    <scope>NUCLEOTIDE SEQUENCE</scope>
    <source>
        <strain evidence="2">AVDCRST_MAG07</strain>
    </source>
</reference>
<feature type="compositionally biased region" description="Low complexity" evidence="1">
    <location>
        <begin position="50"/>
        <end position="76"/>
    </location>
</feature>
<evidence type="ECO:0000313" key="2">
    <source>
        <dbReference type="EMBL" id="CAA9331441.1"/>
    </source>
</evidence>
<protein>
    <submittedName>
        <fullName evidence="2">Uncharacterized protein</fullName>
    </submittedName>
</protein>
<feature type="non-terminal residue" evidence="2">
    <location>
        <position position="1"/>
    </location>
</feature>
<organism evidence="2">
    <name type="scientific">uncultured Frankineae bacterium</name>
    <dbReference type="NCBI Taxonomy" id="437475"/>
    <lineage>
        <taxon>Bacteria</taxon>
        <taxon>Bacillati</taxon>
        <taxon>Actinomycetota</taxon>
        <taxon>Actinomycetes</taxon>
        <taxon>Frankiales</taxon>
        <taxon>environmental samples</taxon>
    </lineage>
</organism>
<feature type="non-terminal residue" evidence="2">
    <location>
        <position position="204"/>
    </location>
</feature>
<accession>A0A6J4LFK1</accession>
<dbReference type="EMBL" id="CADCUB010000093">
    <property type="protein sequence ID" value="CAA9331441.1"/>
    <property type="molecule type" value="Genomic_DNA"/>
</dbReference>
<sequence>CASCPAGPPRCWWSSTTSIRCGRCTTPSRPRHRPAWSTWCPRHARSWSSATPPARRWPPWRTRCGAPPCGPAGAAADRWSRCRSSTTATTWRPPRRPSARPPTRSSPGTRGRPGRWPSAASRRASATSPPPTGPTRSPGDRSPARACRPAPSRSRGRTPASTRGRPPAAGSSSGAPRWRCSTSTASRPRCSPPAPACASSTSAR</sequence>
<feature type="compositionally biased region" description="Low complexity" evidence="1">
    <location>
        <begin position="101"/>
        <end position="127"/>
    </location>
</feature>
<dbReference type="AlphaFoldDB" id="A0A6J4LFK1"/>
<proteinExistence type="predicted"/>